<dbReference type="OrthoDB" id="4007at2759"/>
<keyword evidence="4" id="KW-1185">Reference proteome</keyword>
<dbReference type="GO" id="GO:0034551">
    <property type="term" value="P:mitochondrial respiratory chain complex III assembly"/>
    <property type="evidence" value="ECO:0007669"/>
    <property type="project" value="TreeGrafter"/>
</dbReference>
<sequence length="272" mass="31205">MLSSLTRFRCVATSSVSLANSYTALLNPPISVCSRSIHTASNSLGIFGFGNPHEEPLIKRIARKFGWSESSKSYLRATGYLMYIKVADEVSYLNFFKHCELEDTFISWFTVVELHLWLLGARIMQEGADGRVVRNSMFQALWEDCDLKSKKLDGALASARKRQILELGDQFQATLVSYDEGLLGNDVVLAGALWRRFLQRKKNMQRCPEELLRDSLALEMLVIYVRSQYYNLNEVGKLQLLRRKFEWTEFDESLLRLVDNNVGQKKIINKSV</sequence>
<protein>
    <submittedName>
        <fullName evidence="3">Ubiquinol-cytochrome-c reductase complex assembly factor 1</fullName>
    </submittedName>
</protein>
<dbReference type="PANTHER" id="PTHR12184:SF1">
    <property type="entry name" value="UBIQUINOL-CYTOCHROME-C REDUCTASE COMPLEX ASSEMBLY FACTOR 1"/>
    <property type="match status" value="1"/>
</dbReference>
<comment type="similarity">
    <text evidence="1">Belongs to the CBP3 family.</text>
</comment>
<evidence type="ECO:0000313" key="3">
    <source>
        <dbReference type="EMBL" id="OXA57324.1"/>
    </source>
</evidence>
<reference evidence="3 4" key="1">
    <citation type="submission" date="2015-12" db="EMBL/GenBank/DDBJ databases">
        <title>The genome of Folsomia candida.</title>
        <authorList>
            <person name="Faddeeva A."/>
            <person name="Derks M.F."/>
            <person name="Anvar Y."/>
            <person name="Smit S."/>
            <person name="Van Straalen N."/>
            <person name="Roelofs D."/>
        </authorList>
    </citation>
    <scope>NUCLEOTIDE SEQUENCE [LARGE SCALE GENOMIC DNA]</scope>
    <source>
        <strain evidence="3 4">VU population</strain>
        <tissue evidence="3">Whole body</tissue>
    </source>
</reference>
<dbReference type="InterPro" id="IPR021150">
    <property type="entry name" value="Ubiq_cyt_c_chap"/>
</dbReference>
<evidence type="ECO:0000313" key="4">
    <source>
        <dbReference type="Proteomes" id="UP000198287"/>
    </source>
</evidence>
<evidence type="ECO:0000256" key="1">
    <source>
        <dbReference type="ARBA" id="ARBA00006407"/>
    </source>
</evidence>
<dbReference type="STRING" id="158441.A0A226EJZ4"/>
<comment type="caution">
    <text evidence="3">The sequence shown here is derived from an EMBL/GenBank/DDBJ whole genome shotgun (WGS) entry which is preliminary data.</text>
</comment>
<dbReference type="InterPro" id="IPR007129">
    <property type="entry name" value="Ubiqinol_cyt_c_chaperone_CPB3"/>
</dbReference>
<dbReference type="AlphaFoldDB" id="A0A226EJZ4"/>
<dbReference type="EMBL" id="LNIX01000003">
    <property type="protein sequence ID" value="OXA57324.1"/>
    <property type="molecule type" value="Genomic_DNA"/>
</dbReference>
<dbReference type="PANTHER" id="PTHR12184">
    <property type="entry name" value="UBIQUINOL-CYTOCHROME C REDUCTASE COMPLEX ASSEMBLY FACTOR 1 FAMILY MEMBER"/>
    <property type="match status" value="1"/>
</dbReference>
<gene>
    <name evidence="3" type="ORF">Fcan01_08436</name>
</gene>
<proteinExistence type="inferred from homology"/>
<dbReference type="GO" id="GO:0005739">
    <property type="term" value="C:mitochondrion"/>
    <property type="evidence" value="ECO:0007669"/>
    <property type="project" value="TreeGrafter"/>
</dbReference>
<dbReference type="Pfam" id="PF03981">
    <property type="entry name" value="Ubiq_cyt_C_chap"/>
    <property type="match status" value="1"/>
</dbReference>
<organism evidence="3 4">
    <name type="scientific">Folsomia candida</name>
    <name type="common">Springtail</name>
    <dbReference type="NCBI Taxonomy" id="158441"/>
    <lineage>
        <taxon>Eukaryota</taxon>
        <taxon>Metazoa</taxon>
        <taxon>Ecdysozoa</taxon>
        <taxon>Arthropoda</taxon>
        <taxon>Hexapoda</taxon>
        <taxon>Collembola</taxon>
        <taxon>Entomobryomorpha</taxon>
        <taxon>Isotomoidea</taxon>
        <taxon>Isotomidae</taxon>
        <taxon>Proisotominae</taxon>
        <taxon>Folsomia</taxon>
    </lineage>
</organism>
<accession>A0A226EJZ4</accession>
<feature type="domain" description="Ubiquinol-cytochrome c chaperone" evidence="2">
    <location>
        <begin position="97"/>
        <end position="247"/>
    </location>
</feature>
<evidence type="ECO:0000259" key="2">
    <source>
        <dbReference type="Pfam" id="PF03981"/>
    </source>
</evidence>
<name>A0A226EJZ4_FOLCA</name>
<dbReference type="Proteomes" id="UP000198287">
    <property type="component" value="Unassembled WGS sequence"/>
</dbReference>